<dbReference type="EMBL" id="ML769800">
    <property type="protein sequence ID" value="KAE9387443.1"/>
    <property type="molecule type" value="Genomic_DNA"/>
</dbReference>
<feature type="region of interest" description="Disordered" evidence="1">
    <location>
        <begin position="131"/>
        <end position="150"/>
    </location>
</feature>
<gene>
    <name evidence="2" type="ORF">BT96DRAFT_948347</name>
</gene>
<protein>
    <submittedName>
        <fullName evidence="2">Uncharacterized protein</fullName>
    </submittedName>
</protein>
<sequence length="150" mass="17669">MSESDIAQALAYQLMAKRIPSSDPLHGRNLHITGSEERELILASRVCDDKDDGTKISYIQWCIKFHDAQRSLLQLLQAPIKESILIRKQLMTEYKLYHHRSITPEARTNERLRAIKWKEIESWRQECKEQHKQEELNKAKDRLSEDLTVD</sequence>
<name>A0A6A4GQ19_9AGAR</name>
<reference evidence="2" key="1">
    <citation type="journal article" date="2019" name="Environ. Microbiol.">
        <title>Fungal ecological strategies reflected in gene transcription - a case study of two litter decomposers.</title>
        <authorList>
            <person name="Barbi F."/>
            <person name="Kohler A."/>
            <person name="Barry K."/>
            <person name="Baskaran P."/>
            <person name="Daum C."/>
            <person name="Fauchery L."/>
            <person name="Ihrmark K."/>
            <person name="Kuo A."/>
            <person name="LaButti K."/>
            <person name="Lipzen A."/>
            <person name="Morin E."/>
            <person name="Grigoriev I.V."/>
            <person name="Henrissat B."/>
            <person name="Lindahl B."/>
            <person name="Martin F."/>
        </authorList>
    </citation>
    <scope>NUCLEOTIDE SEQUENCE</scope>
    <source>
        <strain evidence="2">JB14</strain>
    </source>
</reference>
<organism evidence="2 3">
    <name type="scientific">Gymnopus androsaceus JB14</name>
    <dbReference type="NCBI Taxonomy" id="1447944"/>
    <lineage>
        <taxon>Eukaryota</taxon>
        <taxon>Fungi</taxon>
        <taxon>Dikarya</taxon>
        <taxon>Basidiomycota</taxon>
        <taxon>Agaricomycotina</taxon>
        <taxon>Agaricomycetes</taxon>
        <taxon>Agaricomycetidae</taxon>
        <taxon>Agaricales</taxon>
        <taxon>Marasmiineae</taxon>
        <taxon>Omphalotaceae</taxon>
        <taxon>Gymnopus</taxon>
    </lineage>
</organism>
<proteinExistence type="predicted"/>
<accession>A0A6A4GQ19</accession>
<dbReference type="AlphaFoldDB" id="A0A6A4GQ19"/>
<dbReference type="Proteomes" id="UP000799118">
    <property type="component" value="Unassembled WGS sequence"/>
</dbReference>
<evidence type="ECO:0000313" key="3">
    <source>
        <dbReference type="Proteomes" id="UP000799118"/>
    </source>
</evidence>
<evidence type="ECO:0000313" key="2">
    <source>
        <dbReference type="EMBL" id="KAE9387443.1"/>
    </source>
</evidence>
<keyword evidence="3" id="KW-1185">Reference proteome</keyword>
<evidence type="ECO:0000256" key="1">
    <source>
        <dbReference type="SAM" id="MobiDB-lite"/>
    </source>
</evidence>